<keyword evidence="5" id="KW-1278">Translocase</keyword>
<feature type="transmembrane region" description="Helical" evidence="10">
    <location>
        <begin position="472"/>
        <end position="496"/>
    </location>
</feature>
<dbReference type="InterPro" id="IPR023298">
    <property type="entry name" value="ATPase_P-typ_TM_dom_sf"/>
</dbReference>
<dbReference type="SFLD" id="SFLDS00003">
    <property type="entry name" value="Haloacid_Dehalogenase"/>
    <property type="match status" value="1"/>
</dbReference>
<dbReference type="OrthoDB" id="1488806at2"/>
<dbReference type="GO" id="GO:0046872">
    <property type="term" value="F:metal ion binding"/>
    <property type="evidence" value="ECO:0007669"/>
    <property type="project" value="UniProtKB-KW"/>
</dbReference>
<feature type="transmembrane region" description="Helical" evidence="10">
    <location>
        <begin position="198"/>
        <end position="217"/>
    </location>
</feature>
<dbReference type="GO" id="GO:0016887">
    <property type="term" value="F:ATP hydrolysis activity"/>
    <property type="evidence" value="ECO:0007669"/>
    <property type="project" value="InterPro"/>
</dbReference>
<keyword evidence="7 10" id="KW-0472">Membrane</keyword>
<feature type="transmembrane region" description="Helical" evidence="10">
    <location>
        <begin position="811"/>
        <end position="830"/>
    </location>
</feature>
<dbReference type="KEGG" id="est:DN752_04540"/>
<dbReference type="PRINTS" id="PR00120">
    <property type="entry name" value="HATPASE"/>
</dbReference>
<dbReference type="EMBL" id="CP030041">
    <property type="protein sequence ID" value="AWW29466.1"/>
    <property type="molecule type" value="Genomic_DNA"/>
</dbReference>
<dbReference type="InterPro" id="IPR018303">
    <property type="entry name" value="ATPase_P-typ_P_site"/>
</dbReference>
<evidence type="ECO:0000256" key="11">
    <source>
        <dbReference type="SAM" id="MobiDB-lite"/>
    </source>
</evidence>
<evidence type="ECO:0000313" key="14">
    <source>
        <dbReference type="Proteomes" id="UP000248688"/>
    </source>
</evidence>
<dbReference type="InterPro" id="IPR059000">
    <property type="entry name" value="ATPase_P-type_domA"/>
</dbReference>
<comment type="subcellular location">
    <subcellularLocation>
        <location evidence="10">Cell membrane</location>
    </subcellularLocation>
    <subcellularLocation>
        <location evidence="1">Membrane</location>
    </subcellularLocation>
</comment>
<dbReference type="EC" id="7.2.2.12" evidence="8"/>
<dbReference type="GO" id="GO:0016463">
    <property type="term" value="F:P-type zinc transporter activity"/>
    <property type="evidence" value="ECO:0007669"/>
    <property type="project" value="UniProtKB-EC"/>
</dbReference>
<dbReference type="Pfam" id="PF00702">
    <property type="entry name" value="Hydrolase"/>
    <property type="match status" value="1"/>
</dbReference>
<feature type="region of interest" description="Disordered" evidence="11">
    <location>
        <begin position="161"/>
        <end position="189"/>
    </location>
</feature>
<dbReference type="InterPro" id="IPR023214">
    <property type="entry name" value="HAD_sf"/>
</dbReference>
<dbReference type="SFLD" id="SFLDF00027">
    <property type="entry name" value="p-type_atpase"/>
    <property type="match status" value="1"/>
</dbReference>
<comment type="similarity">
    <text evidence="2 10">Belongs to the cation transport ATPase (P-type) (TC 3.A.3) family. Type IB subfamily.</text>
</comment>
<dbReference type="CDD" id="cd07551">
    <property type="entry name" value="P-type_ATPase_HM_ZosA_PfeT-like"/>
    <property type="match status" value="1"/>
</dbReference>
<organism evidence="13 14">
    <name type="scientific">Echinicola strongylocentroti</name>
    <dbReference type="NCBI Taxonomy" id="1795355"/>
    <lineage>
        <taxon>Bacteria</taxon>
        <taxon>Pseudomonadati</taxon>
        <taxon>Bacteroidota</taxon>
        <taxon>Cytophagia</taxon>
        <taxon>Cytophagales</taxon>
        <taxon>Cyclobacteriaceae</taxon>
        <taxon>Echinicola</taxon>
    </lineage>
</organism>
<feature type="transmembrane region" description="Helical" evidence="10">
    <location>
        <begin position="223"/>
        <end position="241"/>
    </location>
</feature>
<dbReference type="InterPro" id="IPR001757">
    <property type="entry name" value="P_typ_ATPase"/>
</dbReference>
<feature type="transmembrane region" description="Helical" evidence="10">
    <location>
        <begin position="786"/>
        <end position="805"/>
    </location>
</feature>
<feature type="compositionally biased region" description="Basic and acidic residues" evidence="11">
    <location>
        <begin position="365"/>
        <end position="379"/>
    </location>
</feature>
<dbReference type="Gene3D" id="3.30.70.100">
    <property type="match status" value="2"/>
</dbReference>
<dbReference type="SUPFAM" id="SSF81653">
    <property type="entry name" value="Calcium ATPase, transduction domain A"/>
    <property type="match status" value="1"/>
</dbReference>
<dbReference type="PROSITE" id="PS00154">
    <property type="entry name" value="ATPASE_E1_E2"/>
    <property type="match status" value="1"/>
</dbReference>
<dbReference type="SUPFAM" id="SSF56784">
    <property type="entry name" value="HAD-like"/>
    <property type="match status" value="1"/>
</dbReference>
<sequence length="833" mass="89985">MKKLQIKIPLLLPEVPDEKDQCVAKLIERLKNKEGLEKVHIADETDNGVPQLCFHYDPELISIDRIQSLAEQTGAEITRKFGHKLIEVDGIRHTRHARNIERGLRGIAGIMEASVSASGMVRVEYDTAKTDEAEILKALRKDGLDMPDTQVSAERFLEQVKETEKGEDQKEGNKEHVHEEGEDHDHSHGGIFGKNTELIFSIICGALLGIGFGLTYIEAVPSWVSLSLYIGAYFFGGYFTAKEAIQTVAKGGFEIDFLMLVAAIGAAILGEWAEGALLLFLFSMGHALEHYAMNKARKSIAALAELAPKTALLKRNGKTEEVGIEELSIGDIIVVKPNSKISADGVVISGQSSVNQAPITGESVPVDKEPVDNPDKDWSQEDDIKDENRAFSGTINGNNTLEIKVIKVAKDSTLSRLVKLVNEAQTQKSPTQRLTDKFEKYFVPSVLVLVVLLNFAFLVIDESFSESFYRAMAVLVAASPCALAIATPSAVLSGVARAAKSGVLIKGGRPLEDLGVLTALAFDKTGTLTEGKPKLTEVVAVGDVKEDELLKIAVAVESLSDHPLAKAVVRDGKERLDGADVPDAKDLEAVLGKGIKATLGDDKVYIGNLDLFESLDDNKPEKETEEKVKSLESDGNTTMLIRQNDHYIGIIALMDTPRKEAKNTLEQLKKIGIKRMIMLTGDNQKVADAVAKEIGLTDAWGSLLPEEKVEAIKKLKKNESKVAMVGDGVNDAPAMANSTVGIAMGAAGSDVALETADIALMADKLETLPFAIALSRNAKSIIKQNLWISLGIVGILIPLTISGIATIGPAVLIHEGSTLVVVFNALRLLAYKK</sequence>
<dbReference type="InterPro" id="IPR051014">
    <property type="entry name" value="Cation_Transport_ATPase_IB"/>
</dbReference>
<dbReference type="InterPro" id="IPR044492">
    <property type="entry name" value="P_typ_ATPase_HD_dom"/>
</dbReference>
<evidence type="ECO:0000256" key="6">
    <source>
        <dbReference type="ARBA" id="ARBA00022989"/>
    </source>
</evidence>
<feature type="domain" description="P-type ATPase A" evidence="12">
    <location>
        <begin position="305"/>
        <end position="421"/>
    </location>
</feature>
<dbReference type="GO" id="GO:0005886">
    <property type="term" value="C:plasma membrane"/>
    <property type="evidence" value="ECO:0007669"/>
    <property type="project" value="UniProtKB-SubCell"/>
</dbReference>
<accession>A0A2Z4IFU2</accession>
<gene>
    <name evidence="13" type="ORF">DN752_04540</name>
</gene>
<dbReference type="InterPro" id="IPR036163">
    <property type="entry name" value="HMA_dom_sf"/>
</dbReference>
<evidence type="ECO:0000256" key="2">
    <source>
        <dbReference type="ARBA" id="ARBA00006024"/>
    </source>
</evidence>
<dbReference type="PANTHER" id="PTHR48085:SF5">
    <property type="entry name" value="CADMIUM_ZINC-TRANSPORTING ATPASE HMA4-RELATED"/>
    <property type="match status" value="1"/>
</dbReference>
<dbReference type="RefSeq" id="WP_015268170.1">
    <property type="nucleotide sequence ID" value="NZ_CP030041.1"/>
</dbReference>
<dbReference type="InterPro" id="IPR036412">
    <property type="entry name" value="HAD-like_sf"/>
</dbReference>
<dbReference type="SFLD" id="SFLDG00002">
    <property type="entry name" value="C1.7:_P-type_atpase_like"/>
    <property type="match status" value="1"/>
</dbReference>
<dbReference type="Pfam" id="PF00122">
    <property type="entry name" value="E1-E2_ATPase"/>
    <property type="match status" value="1"/>
</dbReference>
<evidence type="ECO:0000256" key="5">
    <source>
        <dbReference type="ARBA" id="ARBA00022967"/>
    </source>
</evidence>
<evidence type="ECO:0000313" key="13">
    <source>
        <dbReference type="EMBL" id="AWW29466.1"/>
    </source>
</evidence>
<dbReference type="InterPro" id="IPR027256">
    <property type="entry name" value="P-typ_ATPase_IB"/>
</dbReference>
<protein>
    <recommendedName>
        <fullName evidence="8">P-type Zn(2+) transporter</fullName>
        <ecNumber evidence="8">7.2.2.12</ecNumber>
    </recommendedName>
</protein>
<evidence type="ECO:0000256" key="3">
    <source>
        <dbReference type="ARBA" id="ARBA00022692"/>
    </source>
</evidence>
<evidence type="ECO:0000259" key="12">
    <source>
        <dbReference type="Pfam" id="PF00122"/>
    </source>
</evidence>
<evidence type="ECO:0000256" key="7">
    <source>
        <dbReference type="ARBA" id="ARBA00023136"/>
    </source>
</evidence>
<feature type="compositionally biased region" description="Basic and acidic residues" evidence="11">
    <location>
        <begin position="161"/>
        <end position="188"/>
    </location>
</feature>
<keyword evidence="4 10" id="KW-0479">Metal-binding</keyword>
<dbReference type="GO" id="GO:0005524">
    <property type="term" value="F:ATP binding"/>
    <property type="evidence" value="ECO:0007669"/>
    <property type="project" value="UniProtKB-UniRule"/>
</dbReference>
<dbReference type="NCBIfam" id="TIGR01494">
    <property type="entry name" value="ATPase_P-type"/>
    <property type="match status" value="1"/>
</dbReference>
<dbReference type="InterPro" id="IPR008250">
    <property type="entry name" value="ATPase_P-typ_transduc_dom_A_sf"/>
</dbReference>
<keyword evidence="10" id="KW-0067">ATP-binding</keyword>
<evidence type="ECO:0000256" key="1">
    <source>
        <dbReference type="ARBA" id="ARBA00004370"/>
    </source>
</evidence>
<name>A0A2Z4IFU2_9BACT</name>
<dbReference type="Gene3D" id="3.40.50.1000">
    <property type="entry name" value="HAD superfamily/HAD-like"/>
    <property type="match status" value="1"/>
</dbReference>
<dbReference type="PRINTS" id="PR00119">
    <property type="entry name" value="CATATPASE"/>
</dbReference>
<keyword evidence="14" id="KW-1185">Reference proteome</keyword>
<proteinExistence type="inferred from homology"/>
<reference evidence="13 14" key="1">
    <citation type="submission" date="2018-06" db="EMBL/GenBank/DDBJ databases">
        <title>Echinicola strongylocentroti sp. nov., isolated from a sea urchin Strongylocentrotus intermedius.</title>
        <authorList>
            <person name="Bae S.S."/>
        </authorList>
    </citation>
    <scope>NUCLEOTIDE SEQUENCE [LARGE SCALE GENOMIC DNA]</scope>
    <source>
        <strain evidence="13 14">MEBiC08714</strain>
    </source>
</reference>
<evidence type="ECO:0000256" key="9">
    <source>
        <dbReference type="ARBA" id="ARBA00047308"/>
    </source>
</evidence>
<comment type="catalytic activity">
    <reaction evidence="9">
        <text>Zn(2+)(in) + ATP + H2O = Zn(2+)(out) + ADP + phosphate + H(+)</text>
        <dbReference type="Rhea" id="RHEA:20621"/>
        <dbReference type="ChEBI" id="CHEBI:15377"/>
        <dbReference type="ChEBI" id="CHEBI:15378"/>
        <dbReference type="ChEBI" id="CHEBI:29105"/>
        <dbReference type="ChEBI" id="CHEBI:30616"/>
        <dbReference type="ChEBI" id="CHEBI:43474"/>
        <dbReference type="ChEBI" id="CHEBI:456216"/>
        <dbReference type="EC" id="7.2.2.12"/>
    </reaction>
</comment>
<keyword evidence="10" id="KW-0547">Nucleotide-binding</keyword>
<dbReference type="Gene3D" id="3.40.1110.10">
    <property type="entry name" value="Calcium-transporting ATPase, cytoplasmic domain N"/>
    <property type="match status" value="1"/>
</dbReference>
<dbReference type="Proteomes" id="UP000248688">
    <property type="component" value="Chromosome"/>
</dbReference>
<dbReference type="AlphaFoldDB" id="A0A2Z4IFU2"/>
<feature type="region of interest" description="Disordered" evidence="11">
    <location>
        <begin position="357"/>
        <end position="381"/>
    </location>
</feature>
<keyword evidence="10" id="KW-1003">Cell membrane</keyword>
<evidence type="ECO:0000256" key="8">
    <source>
        <dbReference type="ARBA" id="ARBA00039097"/>
    </source>
</evidence>
<dbReference type="SUPFAM" id="SSF81665">
    <property type="entry name" value="Calcium ATPase, transmembrane domain M"/>
    <property type="match status" value="1"/>
</dbReference>
<evidence type="ECO:0000256" key="10">
    <source>
        <dbReference type="RuleBase" id="RU362081"/>
    </source>
</evidence>
<dbReference type="PANTHER" id="PTHR48085">
    <property type="entry name" value="CADMIUM/ZINC-TRANSPORTING ATPASE HMA2-RELATED"/>
    <property type="match status" value="1"/>
</dbReference>
<dbReference type="InterPro" id="IPR023299">
    <property type="entry name" value="ATPase_P-typ_cyto_dom_N"/>
</dbReference>
<evidence type="ECO:0000256" key="4">
    <source>
        <dbReference type="ARBA" id="ARBA00022723"/>
    </source>
</evidence>
<dbReference type="NCBIfam" id="TIGR01525">
    <property type="entry name" value="ATPase-IB_hvy"/>
    <property type="match status" value="1"/>
</dbReference>
<keyword evidence="3 10" id="KW-0812">Transmembrane</keyword>
<keyword evidence="6 10" id="KW-1133">Transmembrane helix</keyword>
<dbReference type="Gene3D" id="2.70.150.10">
    <property type="entry name" value="Calcium-transporting ATPase, cytoplasmic transduction domain A"/>
    <property type="match status" value="1"/>
</dbReference>
<feature type="transmembrane region" description="Helical" evidence="10">
    <location>
        <begin position="441"/>
        <end position="460"/>
    </location>
</feature>
<dbReference type="SUPFAM" id="SSF55008">
    <property type="entry name" value="HMA, heavy metal-associated domain"/>
    <property type="match status" value="1"/>
</dbReference>